<proteinExistence type="predicted"/>
<sequence>MSFEVENNSDGVEEINVSISGIHFQSRITSKYSIKSVRCALHTLQLAIADVLKNKEVTQTIEDARRVCKKSTVDMIERLIELQPCCDESTNRDLYLAPKTWNKLKSIVDSLIPARIARKKLQQQHLIISDLYHVWTLCVLETSKVNTTLAISDSDVDKIETLMKEFEQKRKRRTKSPSCLIDIRNYLNSFFQLPRLKSKENILQFWKKNRRSMPDLYKLASIVLAVPSTQVSVERLFSSLKYILSPLRSDLNENIINDILLIRANAKKQ</sequence>
<evidence type="ECO:0000313" key="7">
    <source>
        <dbReference type="EMBL" id="KYN19991.1"/>
    </source>
</evidence>
<keyword evidence="5" id="KW-0539">Nucleus</keyword>
<keyword evidence="3" id="KW-0863">Zinc-finger</keyword>
<dbReference type="InterPro" id="IPR008906">
    <property type="entry name" value="HATC_C_dom"/>
</dbReference>
<keyword evidence="8" id="KW-1185">Reference proteome</keyword>
<evidence type="ECO:0000256" key="4">
    <source>
        <dbReference type="ARBA" id="ARBA00022833"/>
    </source>
</evidence>
<evidence type="ECO:0000256" key="5">
    <source>
        <dbReference type="ARBA" id="ARBA00023242"/>
    </source>
</evidence>
<dbReference type="PANTHER" id="PTHR46481:SF10">
    <property type="entry name" value="ZINC FINGER BED DOMAIN-CONTAINING PROTEIN 39"/>
    <property type="match status" value="1"/>
</dbReference>
<dbReference type="Pfam" id="PF05699">
    <property type="entry name" value="Dimer_Tnp_hAT"/>
    <property type="match status" value="1"/>
</dbReference>
<name>A0A195E4J0_9HYME</name>
<dbReference type="GO" id="GO:0005634">
    <property type="term" value="C:nucleus"/>
    <property type="evidence" value="ECO:0007669"/>
    <property type="project" value="UniProtKB-SubCell"/>
</dbReference>
<protein>
    <recommendedName>
        <fullName evidence="6">HAT C-terminal dimerisation domain-containing protein</fullName>
    </recommendedName>
</protein>
<evidence type="ECO:0000256" key="1">
    <source>
        <dbReference type="ARBA" id="ARBA00004123"/>
    </source>
</evidence>
<dbReference type="GO" id="GO:0008270">
    <property type="term" value="F:zinc ion binding"/>
    <property type="evidence" value="ECO:0007669"/>
    <property type="project" value="UniProtKB-KW"/>
</dbReference>
<evidence type="ECO:0000256" key="3">
    <source>
        <dbReference type="ARBA" id="ARBA00022771"/>
    </source>
</evidence>
<dbReference type="PANTHER" id="PTHR46481">
    <property type="entry name" value="ZINC FINGER BED DOMAIN-CONTAINING PROTEIN 4"/>
    <property type="match status" value="1"/>
</dbReference>
<feature type="domain" description="HAT C-terminal dimerisation" evidence="6">
    <location>
        <begin position="185"/>
        <end position="265"/>
    </location>
</feature>
<reference evidence="7 8" key="1">
    <citation type="submission" date="2015-09" db="EMBL/GenBank/DDBJ databases">
        <title>Trachymyrmex cornetzi WGS genome.</title>
        <authorList>
            <person name="Nygaard S."/>
            <person name="Hu H."/>
            <person name="Boomsma J."/>
            <person name="Zhang G."/>
        </authorList>
    </citation>
    <scope>NUCLEOTIDE SEQUENCE [LARGE SCALE GENOMIC DNA]</scope>
    <source>
        <strain evidence="7">Tcor2-1</strain>
        <tissue evidence="7">Whole body</tissue>
    </source>
</reference>
<dbReference type="EMBL" id="KQ979657">
    <property type="protein sequence ID" value="KYN19991.1"/>
    <property type="molecule type" value="Genomic_DNA"/>
</dbReference>
<gene>
    <name evidence="7" type="ORF">ALC57_07762</name>
</gene>
<dbReference type="SUPFAM" id="SSF53098">
    <property type="entry name" value="Ribonuclease H-like"/>
    <property type="match status" value="1"/>
</dbReference>
<keyword evidence="2" id="KW-0479">Metal-binding</keyword>
<dbReference type="InterPro" id="IPR012337">
    <property type="entry name" value="RNaseH-like_sf"/>
</dbReference>
<keyword evidence="4" id="KW-0862">Zinc</keyword>
<accession>A0A195E4J0</accession>
<evidence type="ECO:0000256" key="2">
    <source>
        <dbReference type="ARBA" id="ARBA00022723"/>
    </source>
</evidence>
<organism evidence="7 8">
    <name type="scientific">Trachymyrmex cornetzi</name>
    <dbReference type="NCBI Taxonomy" id="471704"/>
    <lineage>
        <taxon>Eukaryota</taxon>
        <taxon>Metazoa</taxon>
        <taxon>Ecdysozoa</taxon>
        <taxon>Arthropoda</taxon>
        <taxon>Hexapoda</taxon>
        <taxon>Insecta</taxon>
        <taxon>Pterygota</taxon>
        <taxon>Neoptera</taxon>
        <taxon>Endopterygota</taxon>
        <taxon>Hymenoptera</taxon>
        <taxon>Apocrita</taxon>
        <taxon>Aculeata</taxon>
        <taxon>Formicoidea</taxon>
        <taxon>Formicidae</taxon>
        <taxon>Myrmicinae</taxon>
        <taxon>Trachymyrmex</taxon>
    </lineage>
</organism>
<dbReference type="AlphaFoldDB" id="A0A195E4J0"/>
<evidence type="ECO:0000313" key="8">
    <source>
        <dbReference type="Proteomes" id="UP000078492"/>
    </source>
</evidence>
<dbReference type="InterPro" id="IPR052035">
    <property type="entry name" value="ZnF_BED_domain_contain"/>
</dbReference>
<evidence type="ECO:0000259" key="6">
    <source>
        <dbReference type="Pfam" id="PF05699"/>
    </source>
</evidence>
<comment type="subcellular location">
    <subcellularLocation>
        <location evidence="1">Nucleus</location>
    </subcellularLocation>
</comment>
<dbReference type="GO" id="GO:0046983">
    <property type="term" value="F:protein dimerization activity"/>
    <property type="evidence" value="ECO:0007669"/>
    <property type="project" value="InterPro"/>
</dbReference>
<dbReference type="Proteomes" id="UP000078492">
    <property type="component" value="Unassembled WGS sequence"/>
</dbReference>